<evidence type="ECO:0000313" key="1">
    <source>
        <dbReference type="EMBL" id="MBC5786283.1"/>
    </source>
</evidence>
<name>A0A923SEH3_9BURK</name>
<comment type="caution">
    <text evidence="1">The sequence shown here is derived from an EMBL/GenBank/DDBJ whole genome shotgun (WGS) entry which is preliminary data.</text>
</comment>
<dbReference type="EMBL" id="JACORT010000016">
    <property type="protein sequence ID" value="MBC5786283.1"/>
    <property type="molecule type" value="Genomic_DNA"/>
</dbReference>
<sequence length="330" mass="36504">MFGWLKGKPVAEPPVERTAPYAGDMPWLAGTTLPIPDWDLLLSDAHLQPGAEHAQCSAMAAAWLDAMGAALGGYRRDESPNFMLLSPLEARPARVLLDYLERSRRRVLATLAEVASDEGWGKTAVMVFAGEEAYYTYISGYDSGDAGQEAFSAGMFIDAGYGHFVFTAGPFETMEPVIVHELTHCLVRHLPLPAWLNEGLAVNTEHRYSPGRPRYRPNELEFLFRRFWNARTIQEFWSGKSFLRPDDGQPLSYELARWLVQLLGKDYAQLARFCGLATRDDAGESAAASVFGAGLQDLAEVVLGPGDWAPKPATWSTGTERGQFRFTPNP</sequence>
<organism evidence="1 2">
    <name type="scientific">Ramlibacter cellulosilyticus</name>
    <dbReference type="NCBI Taxonomy" id="2764187"/>
    <lineage>
        <taxon>Bacteria</taxon>
        <taxon>Pseudomonadati</taxon>
        <taxon>Pseudomonadota</taxon>
        <taxon>Betaproteobacteria</taxon>
        <taxon>Burkholderiales</taxon>
        <taxon>Comamonadaceae</taxon>
        <taxon>Ramlibacter</taxon>
    </lineage>
</organism>
<keyword evidence="2" id="KW-1185">Reference proteome</keyword>
<dbReference type="Proteomes" id="UP000608513">
    <property type="component" value="Unassembled WGS sequence"/>
</dbReference>
<evidence type="ECO:0008006" key="3">
    <source>
        <dbReference type="Google" id="ProtNLM"/>
    </source>
</evidence>
<dbReference type="RefSeq" id="WP_187079028.1">
    <property type="nucleotide sequence ID" value="NZ_JACORT010000016.1"/>
</dbReference>
<dbReference type="AlphaFoldDB" id="A0A923SEH3"/>
<reference evidence="1" key="1">
    <citation type="submission" date="2020-08" db="EMBL/GenBank/DDBJ databases">
        <title>Ramlibacter sp. USB13 16S ribosomal RNA gene genome sequencing and assembly.</title>
        <authorList>
            <person name="Kang M."/>
        </authorList>
    </citation>
    <scope>NUCLEOTIDE SEQUENCE</scope>
    <source>
        <strain evidence="1">USB13</strain>
    </source>
</reference>
<gene>
    <name evidence="1" type="ORF">H8N03_25320</name>
</gene>
<accession>A0A923SEH3</accession>
<proteinExistence type="predicted"/>
<protein>
    <recommendedName>
        <fullName evidence="3">DUF1570 domain-containing protein</fullName>
    </recommendedName>
</protein>
<evidence type="ECO:0000313" key="2">
    <source>
        <dbReference type="Proteomes" id="UP000608513"/>
    </source>
</evidence>